<proteinExistence type="predicted"/>
<organism evidence="1 2">
    <name type="scientific">Sideroxydans lithotrophicus (strain ES-1)</name>
    <dbReference type="NCBI Taxonomy" id="580332"/>
    <lineage>
        <taxon>Bacteria</taxon>
        <taxon>Pseudomonadati</taxon>
        <taxon>Pseudomonadota</taxon>
        <taxon>Betaproteobacteria</taxon>
        <taxon>Nitrosomonadales</taxon>
        <taxon>Gallionellaceae</taxon>
        <taxon>Sideroxydans</taxon>
    </lineage>
</organism>
<sequence>MAGVTLAKAREYGKRGSGRNYGTVRNGRWLGLPGRAGYSWTLRMLPLV</sequence>
<dbReference type="KEGG" id="slt:Slit_0505"/>
<evidence type="ECO:0000313" key="2">
    <source>
        <dbReference type="Proteomes" id="UP000001625"/>
    </source>
</evidence>
<evidence type="ECO:0000313" key="1">
    <source>
        <dbReference type="EMBL" id="ADE10745.1"/>
    </source>
</evidence>
<accession>D5CMQ9</accession>
<dbReference type="Proteomes" id="UP000001625">
    <property type="component" value="Chromosome"/>
</dbReference>
<reference evidence="1 2" key="1">
    <citation type="submission" date="2010-03" db="EMBL/GenBank/DDBJ databases">
        <title>Complete sequence of Sideroxydans lithotrophicus ES-1.</title>
        <authorList>
            <consortium name="US DOE Joint Genome Institute"/>
            <person name="Lucas S."/>
            <person name="Copeland A."/>
            <person name="Lapidus A."/>
            <person name="Cheng J.-F."/>
            <person name="Bruce D."/>
            <person name="Goodwin L."/>
            <person name="Pitluck S."/>
            <person name="Munk A.C."/>
            <person name="Detter J.C."/>
            <person name="Han C."/>
            <person name="Tapia R."/>
            <person name="Larimer F."/>
            <person name="Land M."/>
            <person name="Hauser L."/>
            <person name="Kyrpides N."/>
            <person name="Ivanova N."/>
            <person name="Emerson D."/>
            <person name="Woyke T."/>
        </authorList>
    </citation>
    <scope>NUCLEOTIDE SEQUENCE [LARGE SCALE GENOMIC DNA]</scope>
    <source>
        <strain evidence="1 2">ES-1</strain>
    </source>
</reference>
<dbReference type="EMBL" id="CP001965">
    <property type="protein sequence ID" value="ADE10745.1"/>
    <property type="molecule type" value="Genomic_DNA"/>
</dbReference>
<dbReference type="STRING" id="580332.Slit_0505"/>
<name>D5CMQ9_SIDLE</name>
<gene>
    <name evidence="1" type="ordered locus">Slit_0505</name>
</gene>
<dbReference type="AlphaFoldDB" id="D5CMQ9"/>
<protein>
    <submittedName>
        <fullName evidence="1">FAD dependent oxidoreductase</fullName>
    </submittedName>
</protein>
<keyword evidence="2" id="KW-1185">Reference proteome</keyword>
<dbReference type="HOGENOM" id="CLU_3157789_0_0_4"/>